<accession>A0A6H5HIE2</accession>
<name>A0A6H5HIE2_9HEMI</name>
<dbReference type="EMBL" id="CADCXU010031448">
    <property type="protein sequence ID" value="CAB0017454.1"/>
    <property type="molecule type" value="Genomic_DNA"/>
</dbReference>
<protein>
    <submittedName>
        <fullName evidence="1">Uncharacterized protein</fullName>
    </submittedName>
</protein>
<sequence length="50" mass="5812">RSKPDFGKKIGLTRFCRYTVVIKIRCFRCRKSSSINPAEELSLRPNPENV</sequence>
<dbReference type="AlphaFoldDB" id="A0A6H5HIE2"/>
<proteinExistence type="predicted"/>
<organism evidence="1 2">
    <name type="scientific">Nesidiocoris tenuis</name>
    <dbReference type="NCBI Taxonomy" id="355587"/>
    <lineage>
        <taxon>Eukaryota</taxon>
        <taxon>Metazoa</taxon>
        <taxon>Ecdysozoa</taxon>
        <taxon>Arthropoda</taxon>
        <taxon>Hexapoda</taxon>
        <taxon>Insecta</taxon>
        <taxon>Pterygota</taxon>
        <taxon>Neoptera</taxon>
        <taxon>Paraneoptera</taxon>
        <taxon>Hemiptera</taxon>
        <taxon>Heteroptera</taxon>
        <taxon>Panheteroptera</taxon>
        <taxon>Cimicomorpha</taxon>
        <taxon>Miridae</taxon>
        <taxon>Dicyphina</taxon>
        <taxon>Nesidiocoris</taxon>
    </lineage>
</organism>
<evidence type="ECO:0000313" key="2">
    <source>
        <dbReference type="Proteomes" id="UP000479000"/>
    </source>
</evidence>
<evidence type="ECO:0000313" key="1">
    <source>
        <dbReference type="EMBL" id="CAB0017454.1"/>
    </source>
</evidence>
<gene>
    <name evidence="1" type="ORF">NTEN_LOCUS21463</name>
</gene>
<dbReference type="Proteomes" id="UP000479000">
    <property type="component" value="Unassembled WGS sequence"/>
</dbReference>
<reference evidence="1 2" key="1">
    <citation type="submission" date="2020-02" db="EMBL/GenBank/DDBJ databases">
        <authorList>
            <person name="Ferguson B K."/>
        </authorList>
    </citation>
    <scope>NUCLEOTIDE SEQUENCE [LARGE SCALE GENOMIC DNA]</scope>
</reference>
<feature type="non-terminal residue" evidence="1">
    <location>
        <position position="1"/>
    </location>
</feature>
<keyword evidence="2" id="KW-1185">Reference proteome</keyword>